<dbReference type="EMBL" id="FNBP01000002">
    <property type="protein sequence ID" value="SDF55916.1"/>
    <property type="molecule type" value="Genomic_DNA"/>
</dbReference>
<organism evidence="2 3">
    <name type="scientific">Sulfitobacter delicatus</name>
    <dbReference type="NCBI Taxonomy" id="218672"/>
    <lineage>
        <taxon>Bacteria</taxon>
        <taxon>Pseudomonadati</taxon>
        <taxon>Pseudomonadota</taxon>
        <taxon>Alphaproteobacteria</taxon>
        <taxon>Rhodobacterales</taxon>
        <taxon>Roseobacteraceae</taxon>
        <taxon>Sulfitobacter</taxon>
    </lineage>
</organism>
<proteinExistence type="predicted"/>
<accession>A0A1G7M2S6</accession>
<dbReference type="Pfam" id="PF06568">
    <property type="entry name" value="YjiS-like"/>
    <property type="match status" value="1"/>
</dbReference>
<dbReference type="Proteomes" id="UP000199399">
    <property type="component" value="Unassembled WGS sequence"/>
</dbReference>
<name>A0A1G7M2S6_9RHOB</name>
<dbReference type="AlphaFoldDB" id="A0A1G7M2S6"/>
<reference evidence="3" key="1">
    <citation type="submission" date="2016-10" db="EMBL/GenBank/DDBJ databases">
        <authorList>
            <person name="Varghese N."/>
            <person name="Submissions S."/>
        </authorList>
    </citation>
    <scope>NUCLEOTIDE SEQUENCE [LARGE SCALE GENOMIC DNA]</scope>
    <source>
        <strain evidence="3">DSM 16477</strain>
    </source>
</reference>
<evidence type="ECO:0000313" key="2">
    <source>
        <dbReference type="EMBL" id="SDF55916.1"/>
    </source>
</evidence>
<gene>
    <name evidence="2" type="ORF">SAMN04489759_102447</name>
</gene>
<evidence type="ECO:0000313" key="3">
    <source>
        <dbReference type="Proteomes" id="UP000199399"/>
    </source>
</evidence>
<dbReference type="RefSeq" id="WP_093739945.1">
    <property type="nucleotide sequence ID" value="NZ_FNBP01000002.1"/>
</dbReference>
<sequence>MSMALTQDRSAPLGAFKGPRSRFASFWTATTKAWARHASYRRTLSELRALSDRELADFGVVRCDIRRLAREELLKD</sequence>
<keyword evidence="3" id="KW-1185">Reference proteome</keyword>
<protein>
    <recommendedName>
        <fullName evidence="1">YjiS-like domain-containing protein</fullName>
    </recommendedName>
</protein>
<evidence type="ECO:0000259" key="1">
    <source>
        <dbReference type="Pfam" id="PF06568"/>
    </source>
</evidence>
<dbReference type="InterPro" id="IPR009506">
    <property type="entry name" value="YjiS-like"/>
</dbReference>
<feature type="domain" description="YjiS-like" evidence="1">
    <location>
        <begin position="33"/>
        <end position="66"/>
    </location>
</feature>